<sequence length="333" mass="37947">MNYILLSVGALLYFGVISDIIMTTLTVKGGGWMTSKISHWLWNVFFVLSGRNGKSSLLTHAGYVLLVTVMMVWVIALNSSFILILMSETDAIINSTTKLPADIWQKIYYSGFVLSTLGLGDYIPSSNFWRIVTILFSFTGLIFITMSITYFIPVLSAVIKKRKLGIELSSLGDSPQDIVINAMSVNDFDHFKFHMLTLSSDLVEHSENHKAYPVIHFFHNNNKENAIILQIAKLNEAIYIIKNYVNTDVEANIRLLSNMESAINNYIEVVIEVGSAQLKDYNVDKIKMNELKRKGLLKPNLQNKKPDKKMQRRQSVLYTLIKYDGWEWNDVIQ</sequence>
<keyword evidence="1" id="KW-1133">Transmembrane helix</keyword>
<proteinExistence type="predicted"/>
<dbReference type="SUPFAM" id="SSF81324">
    <property type="entry name" value="Voltage-gated potassium channels"/>
    <property type="match status" value="1"/>
</dbReference>
<dbReference type="Pfam" id="PF07885">
    <property type="entry name" value="Ion_trans_2"/>
    <property type="match status" value="1"/>
</dbReference>
<evidence type="ECO:0000313" key="3">
    <source>
        <dbReference type="EMBL" id="MBJ7881642.1"/>
    </source>
</evidence>
<feature type="transmembrane region" description="Helical" evidence="1">
    <location>
        <begin position="61"/>
        <end position="86"/>
    </location>
</feature>
<keyword evidence="1" id="KW-0812">Transmembrane</keyword>
<dbReference type="InterPro" id="IPR013099">
    <property type="entry name" value="K_chnl_dom"/>
</dbReference>
<keyword evidence="3" id="KW-0813">Transport</keyword>
<feature type="domain" description="Potassium channel" evidence="2">
    <location>
        <begin position="86"/>
        <end position="155"/>
    </location>
</feature>
<dbReference type="EMBL" id="JAEHJZ010000033">
    <property type="protein sequence ID" value="MBJ7881642.1"/>
    <property type="molecule type" value="Genomic_DNA"/>
</dbReference>
<dbReference type="Proteomes" id="UP000662373">
    <property type="component" value="Unassembled WGS sequence"/>
</dbReference>
<protein>
    <submittedName>
        <fullName evidence="3">Two pore domain potassium channel family protein</fullName>
    </submittedName>
</protein>
<keyword evidence="4" id="KW-1185">Reference proteome</keyword>
<feature type="transmembrane region" description="Helical" evidence="1">
    <location>
        <begin position="131"/>
        <end position="159"/>
    </location>
</feature>
<accession>A0A934NKP3</accession>
<evidence type="ECO:0000313" key="4">
    <source>
        <dbReference type="Proteomes" id="UP000662373"/>
    </source>
</evidence>
<dbReference type="GO" id="GO:0034220">
    <property type="term" value="P:monoatomic ion transmembrane transport"/>
    <property type="evidence" value="ECO:0007669"/>
    <property type="project" value="UniProtKB-KW"/>
</dbReference>
<feature type="transmembrane region" description="Helical" evidence="1">
    <location>
        <begin position="107"/>
        <end position="125"/>
    </location>
</feature>
<name>A0A934NKP3_9FLAO</name>
<keyword evidence="3" id="KW-0407">Ion channel</keyword>
<evidence type="ECO:0000256" key="1">
    <source>
        <dbReference type="SAM" id="Phobius"/>
    </source>
</evidence>
<dbReference type="AlphaFoldDB" id="A0A934NKP3"/>
<evidence type="ECO:0000259" key="2">
    <source>
        <dbReference type="Pfam" id="PF07885"/>
    </source>
</evidence>
<gene>
    <name evidence="3" type="ORF">JEM65_13445</name>
</gene>
<dbReference type="RefSeq" id="WP_199600430.1">
    <property type="nucleotide sequence ID" value="NZ_JAEHJZ010000033.1"/>
</dbReference>
<dbReference type="Gene3D" id="1.10.287.70">
    <property type="match status" value="1"/>
</dbReference>
<keyword evidence="3" id="KW-0406">Ion transport</keyword>
<organism evidence="3 4">
    <name type="scientific">Gelidibacter salicanalis</name>
    <dbReference type="NCBI Taxonomy" id="291193"/>
    <lineage>
        <taxon>Bacteria</taxon>
        <taxon>Pseudomonadati</taxon>
        <taxon>Bacteroidota</taxon>
        <taxon>Flavobacteriia</taxon>
        <taxon>Flavobacteriales</taxon>
        <taxon>Flavobacteriaceae</taxon>
        <taxon>Gelidibacter</taxon>
    </lineage>
</organism>
<comment type="caution">
    <text evidence="3">The sequence shown here is derived from an EMBL/GenBank/DDBJ whole genome shotgun (WGS) entry which is preliminary data.</text>
</comment>
<keyword evidence="1" id="KW-0472">Membrane</keyword>
<reference evidence="3 4" key="1">
    <citation type="submission" date="2020-09" db="EMBL/GenBank/DDBJ databases">
        <title>Draft genome of Gelidibacter salicanalis PAMC21136.</title>
        <authorList>
            <person name="Park H."/>
        </authorList>
    </citation>
    <scope>NUCLEOTIDE SEQUENCE [LARGE SCALE GENOMIC DNA]</scope>
    <source>
        <strain evidence="3 4">PAMC21136</strain>
    </source>
</reference>